<evidence type="ECO:0000313" key="4">
    <source>
        <dbReference type="Proteomes" id="UP000198598"/>
    </source>
</evidence>
<feature type="domain" description="Ig-like" evidence="2">
    <location>
        <begin position="875"/>
        <end position="950"/>
    </location>
</feature>
<dbReference type="Pfam" id="PF18962">
    <property type="entry name" value="Por_Secre_tail"/>
    <property type="match status" value="1"/>
</dbReference>
<evidence type="ECO:0000313" key="3">
    <source>
        <dbReference type="EMBL" id="SFE47269.1"/>
    </source>
</evidence>
<feature type="domain" description="Secretion system C-terminal sorting" evidence="1">
    <location>
        <begin position="1484"/>
        <end position="1555"/>
    </location>
</feature>
<dbReference type="EMBL" id="FOLQ01000014">
    <property type="protein sequence ID" value="SFE47269.1"/>
    <property type="molecule type" value="Genomic_DNA"/>
</dbReference>
<feature type="domain" description="Ig-like" evidence="2">
    <location>
        <begin position="428"/>
        <end position="505"/>
    </location>
</feature>
<accession>A0A1I2AU55</accession>
<organism evidence="3 4">
    <name type="scientific">Spirosoma endophyticum</name>
    <dbReference type="NCBI Taxonomy" id="662367"/>
    <lineage>
        <taxon>Bacteria</taxon>
        <taxon>Pseudomonadati</taxon>
        <taxon>Bacteroidota</taxon>
        <taxon>Cytophagia</taxon>
        <taxon>Cytophagales</taxon>
        <taxon>Cytophagaceae</taxon>
        <taxon>Spirosoma</taxon>
    </lineage>
</organism>
<dbReference type="Proteomes" id="UP000198598">
    <property type="component" value="Unassembled WGS sequence"/>
</dbReference>
<dbReference type="Pfam" id="PF19081">
    <property type="entry name" value="Ig_7"/>
    <property type="match status" value="5"/>
</dbReference>
<sequence length="1558" mass="163861">MIHPLRQAFLPSYSYALRLNLFSSLLVIFCFACLSPTLAQTTTLTTNTLPVTSICPGSDFEVSGTYQNVTGTFAVEFSSNGSSYSEIPSVVVSNSTQNRIITLRATIPASTPAGNTYRVRLVTKNPVFVGTPSSSILTVKAKPAPLTLDALILTCQRRIANDLSTSIYVTIQAGASAKLYNADLTPNSSQLVKTGDPTRMYFELLKPFPESSDSGYKYPVSEQTLYATQVVDGCESDRAPTLVRTLYTPVYGPTPNGLGIVNLCQGDNASPISQFHGPPPTNYSVEYGFNSTTTRTPPVPNTSVPNNTVYTMRSVPNDATKGCPNVNATLTFLSVKVNYRPSKPTVPASTITYCQFQQASSLTASTTIDGASLVWYGTDATGGIRSTVAPQPSTNTAGTFKYYVGQQLGNCDSERAEITVEVKAAAPAPTVSAVNYCQGLPANPLTAIAASGGSLNWYTAATGGTSSPNGPTPSTTTIGTINYYVSQTISGSCESQRIALPVTVNGIPSAPIVQNANVTLCQSTQAQPLTASGSNLKWYDVPSGGTASASITPVTNAVGTKSYYVSQSVGNCEGPRTAINVTVTAKPVSPSLESLILTCQRRIANDFSTPVYVKIQAGAMPKLYNSDLTPSPGILVITSDPTNVHFDLPKSYEPSDAGYKYPISEQTYYASQIVNGCESDKSPTLVRTLYRPLYGPTPVNPSSPFLGKIGYCQGDKALPLNEKGHSAPPENFYVDYSFGSTTTKTPPIPDTNVPGTLSYTMRSVPNDPTKGCATNNAGVTYLNVEVSARPTKPIVPTSTATFCQFQTGIPLSASTTIGGASLVWYGTNATGGSPEFSATKPSTDTPGTFKYYVAQKVNDCESERAEITVTVTPGPAAPSVTSAFSYCQKISASALTASGNGLRWYDESGKNIGSAPIPSTDSPGTTSYFVTQTAGGCESARAEIKVTTNPIPGAPGTSAISVCQNDPAPKLEANGTNLLWYSTETGVGGSSMTPTLNTSQPGQTIYYVSQSQESCEGPRASLVATVKGLPQAPGVTQRNLCQFAPSEPVVATSTGPLTWYNLDGSKFDSTPIINTDKGASFSFQVTQTVDGCASPKATLSVDVLTTPVPTVNKTTVELCLGSPPVSLEASASTGSVLKWTDPYGNVTTTAPTPPTLNATIKPEGDIYYVSQTGTNTCESSKVPIKVFVQTPPTMSILGTTTVNLGMEVPLKLSFTGVGPYRYKITNLSNLTSIKDTTILVMPERTTTYQVEEIANKCGVGLPGNGAVATITVTIPAIQTQAFTSTTLCAGSNLTTPFSTTGNFNPGSAFKLQLAKAEGDPTQATFVDAVNSQESNGQITGTISSSTVAGSYWVRVIATNPKIPINGSRSPSLLTIQAKATASMPSSQTIYEGQPAQLSVSFTGDGPWSFVYRDSTATGLGNPETVSTSMNPTKLDLRPTKTTAYLLTSVSNGCGAGTMSNRKATITVFPLLAVDDPSLADAVEIYPVPSSNTVTVHIQGLLSSQTAILELTDLTGQRVVRQETRLATSTLLLHQHPSGTYVLQIRVGDRTASKRIVKL</sequence>
<proteinExistence type="predicted"/>
<reference evidence="3 4" key="1">
    <citation type="submission" date="2016-10" db="EMBL/GenBank/DDBJ databases">
        <authorList>
            <person name="de Groot N.N."/>
        </authorList>
    </citation>
    <scope>NUCLEOTIDE SEQUENCE [LARGE SCALE GENOMIC DNA]</scope>
    <source>
        <strain evidence="3 4">DSM 26130</strain>
    </source>
</reference>
<dbReference type="InterPro" id="IPR044023">
    <property type="entry name" value="Ig_7"/>
</dbReference>
<evidence type="ECO:0000259" key="1">
    <source>
        <dbReference type="Pfam" id="PF18962"/>
    </source>
</evidence>
<dbReference type="NCBIfam" id="TIGR04183">
    <property type="entry name" value="Por_Secre_tail"/>
    <property type="match status" value="1"/>
</dbReference>
<name>A0A1I2AU55_9BACT</name>
<feature type="domain" description="Ig-like" evidence="2">
    <location>
        <begin position="508"/>
        <end position="584"/>
    </location>
</feature>
<dbReference type="OrthoDB" id="9805017at2"/>
<gene>
    <name evidence="3" type="ORF">SAMN05216167_11484</name>
</gene>
<protein>
    <submittedName>
        <fullName evidence="3">Por secretion system C-terminal sorting domain-containing protein</fullName>
    </submittedName>
</protein>
<dbReference type="STRING" id="662367.SAMN05216167_11484"/>
<dbReference type="InterPro" id="IPR026444">
    <property type="entry name" value="Secre_tail"/>
</dbReference>
<keyword evidence="4" id="KW-1185">Reference proteome</keyword>
<feature type="domain" description="Ig-like" evidence="2">
    <location>
        <begin position="790"/>
        <end position="873"/>
    </location>
</feature>
<feature type="domain" description="Ig-like" evidence="2">
    <location>
        <begin position="341"/>
        <end position="423"/>
    </location>
</feature>
<evidence type="ECO:0000259" key="2">
    <source>
        <dbReference type="Pfam" id="PF19081"/>
    </source>
</evidence>